<protein>
    <submittedName>
        <fullName evidence="1">Cyclase family protein</fullName>
    </submittedName>
</protein>
<comment type="caution">
    <text evidence="1">The sequence shown here is derived from an EMBL/GenBank/DDBJ whole genome shotgun (WGS) entry which is preliminary data.</text>
</comment>
<dbReference type="EMBL" id="BAAAQK010000018">
    <property type="protein sequence ID" value="GAA1862462.1"/>
    <property type="molecule type" value="Genomic_DNA"/>
</dbReference>
<dbReference type="Proteomes" id="UP001500449">
    <property type="component" value="Unassembled WGS sequence"/>
</dbReference>
<reference evidence="1 2" key="1">
    <citation type="journal article" date="2019" name="Int. J. Syst. Evol. Microbiol.">
        <title>The Global Catalogue of Microorganisms (GCM) 10K type strain sequencing project: providing services to taxonomists for standard genome sequencing and annotation.</title>
        <authorList>
            <consortium name="The Broad Institute Genomics Platform"/>
            <consortium name="The Broad Institute Genome Sequencing Center for Infectious Disease"/>
            <person name="Wu L."/>
            <person name="Ma J."/>
        </authorList>
    </citation>
    <scope>NUCLEOTIDE SEQUENCE [LARGE SCALE GENOMIC DNA]</scope>
    <source>
        <strain evidence="1 2">JCM 16009</strain>
    </source>
</reference>
<dbReference type="Pfam" id="PF04199">
    <property type="entry name" value="Cyclase"/>
    <property type="match status" value="1"/>
</dbReference>
<dbReference type="PANTHER" id="PTHR34861:SF10">
    <property type="entry name" value="CYCLASE"/>
    <property type="match status" value="1"/>
</dbReference>
<organism evidence="1 2">
    <name type="scientific">Pseudonocardia ailaonensis</name>
    <dbReference type="NCBI Taxonomy" id="367279"/>
    <lineage>
        <taxon>Bacteria</taxon>
        <taxon>Bacillati</taxon>
        <taxon>Actinomycetota</taxon>
        <taxon>Actinomycetes</taxon>
        <taxon>Pseudonocardiales</taxon>
        <taxon>Pseudonocardiaceae</taxon>
        <taxon>Pseudonocardia</taxon>
    </lineage>
</organism>
<keyword evidence="2" id="KW-1185">Reference proteome</keyword>
<accession>A0ABN2NC15</accession>
<evidence type="ECO:0000313" key="1">
    <source>
        <dbReference type="EMBL" id="GAA1862462.1"/>
    </source>
</evidence>
<dbReference type="Gene3D" id="3.50.30.50">
    <property type="entry name" value="Putative cyclase"/>
    <property type="match status" value="1"/>
</dbReference>
<dbReference type="InterPro" id="IPR037175">
    <property type="entry name" value="KFase_sf"/>
</dbReference>
<dbReference type="SUPFAM" id="SSF102198">
    <property type="entry name" value="Putative cyclase"/>
    <property type="match status" value="1"/>
</dbReference>
<dbReference type="RefSeq" id="WP_344421314.1">
    <property type="nucleotide sequence ID" value="NZ_BAAAQK010000018.1"/>
</dbReference>
<dbReference type="PANTHER" id="PTHR34861">
    <property type="match status" value="1"/>
</dbReference>
<name>A0ABN2NC15_9PSEU</name>
<evidence type="ECO:0000313" key="2">
    <source>
        <dbReference type="Proteomes" id="UP001500449"/>
    </source>
</evidence>
<gene>
    <name evidence="1" type="ORF">GCM10009836_48450</name>
</gene>
<sequence length="313" mass="33642">MSAGTDEEHLTREQVGRMFETLSNWGRWGEDDDLGTLNLITAEHRRRAAALVREGRAVSLGRAISPTFAVDNPWPALHHMIESGAGAHEGFVGMTDWFGLACHGFAVTHLDGLNHAAWNGKMYNGRAASSVTTRHGGRAGAVGRAGARIATRGLLVDVPALRGLPWLDLGDRVRPGDLDAWEAWSGIRVDAGDALVISTGRDSRRRERGAHDFWKEGSPGLDASCLPWLRERDVAVLVSDTGQDAMPSGYPDIPTPVHGVGIVAMGLWLLDNAGLDELLDVCREHGVWEFLLCCAPLDVKGATGSPVTPVAII</sequence>
<proteinExistence type="predicted"/>
<dbReference type="InterPro" id="IPR007325">
    <property type="entry name" value="KFase/CYL"/>
</dbReference>